<dbReference type="SUPFAM" id="SSF75011">
    <property type="entry name" value="3-carboxy-cis,cis-mucoante lactonizing enzyme"/>
    <property type="match status" value="1"/>
</dbReference>
<gene>
    <name evidence="1" type="ORF">SAMN04489834_3461</name>
</gene>
<organism evidence="1 2">
    <name type="scientific">Microterricola viridarii</name>
    <dbReference type="NCBI Taxonomy" id="412690"/>
    <lineage>
        <taxon>Bacteria</taxon>
        <taxon>Bacillati</taxon>
        <taxon>Actinomycetota</taxon>
        <taxon>Actinomycetes</taxon>
        <taxon>Micrococcales</taxon>
        <taxon>Microbacteriaceae</taxon>
        <taxon>Microterricola</taxon>
    </lineage>
</organism>
<proteinExistence type="predicted"/>
<keyword evidence="2" id="KW-1185">Reference proteome</keyword>
<dbReference type="InterPro" id="IPR015943">
    <property type="entry name" value="WD40/YVTN_repeat-like_dom_sf"/>
</dbReference>
<evidence type="ECO:0000313" key="2">
    <source>
        <dbReference type="Proteomes" id="UP000181956"/>
    </source>
</evidence>
<dbReference type="EMBL" id="LT629742">
    <property type="protein sequence ID" value="SDT33164.1"/>
    <property type="molecule type" value="Genomic_DNA"/>
</dbReference>
<dbReference type="InterPro" id="IPR051200">
    <property type="entry name" value="Host-pathogen_enzymatic-act"/>
</dbReference>
<accession>A0A1H1ZHJ9</accession>
<dbReference type="PANTHER" id="PTHR47197:SF3">
    <property type="entry name" value="DIHYDRO-HEME D1 DEHYDROGENASE"/>
    <property type="match status" value="1"/>
</dbReference>
<name>A0A1H1ZHJ9_9MICO</name>
<dbReference type="Gene3D" id="2.130.10.10">
    <property type="entry name" value="YVTN repeat-like/Quinoprotein amine dehydrogenase"/>
    <property type="match status" value="2"/>
</dbReference>
<dbReference type="STRING" id="412690.SAMN04489834_3461"/>
<evidence type="ECO:0000313" key="1">
    <source>
        <dbReference type="EMBL" id="SDT33164.1"/>
    </source>
</evidence>
<dbReference type="PANTHER" id="PTHR47197">
    <property type="entry name" value="PROTEIN NIRF"/>
    <property type="match status" value="1"/>
</dbReference>
<dbReference type="Proteomes" id="UP000181956">
    <property type="component" value="Chromosome I"/>
</dbReference>
<dbReference type="AlphaFoldDB" id="A0A1H1ZHJ9"/>
<protein>
    <recommendedName>
        <fullName evidence="3">DNA-binding beta-propeller fold protein YncE</fullName>
    </recommendedName>
</protein>
<reference evidence="2" key="1">
    <citation type="submission" date="2016-10" db="EMBL/GenBank/DDBJ databases">
        <authorList>
            <person name="Varghese N."/>
            <person name="Submissions S."/>
        </authorList>
    </citation>
    <scope>NUCLEOTIDE SEQUENCE [LARGE SCALE GENOMIC DNA]</scope>
    <source>
        <strain evidence="2">DSM 21772</strain>
    </source>
</reference>
<sequence length="363" mass="38566">MGSNTFDDELEMVVTKQATSTVGRDGAILAVTEGWSNGLALVDPSEGGVGVVARIEVGIAPWAVAVHEPSARAYVSTAEGLAVVDLDGRVRIALVPFLDQAERFEYGEERPGGTGVVVTPDGLTVYVGVSREGRESSVEVFDTASGAFVRSLDVGLRPFDVQISPSGHEVYTIDHDSFTVHTIRLADHEVVRAVVAPYGVEGGLLSHQKPHYAAVSADGRLYMPYQGKGLVIFDPATQEYETREMTGDTHQHGVGLTVDGRLLVVGVGAVGGATCGPSLTIRDLANDRETVLPLEKGHENVIEWLSPADGRSKAIMMGGSTSRGPWDGLTIVDLETLERYEVEVAGRPQMGVLLSGTSIPQFS</sequence>
<evidence type="ECO:0008006" key="3">
    <source>
        <dbReference type="Google" id="ProtNLM"/>
    </source>
</evidence>